<dbReference type="Gene3D" id="2.30.30.40">
    <property type="entry name" value="SH3 Domains"/>
    <property type="match status" value="2"/>
</dbReference>
<evidence type="ECO:0000256" key="7">
    <source>
        <dbReference type="ARBA" id="ARBA00022723"/>
    </source>
</evidence>
<dbReference type="GO" id="GO:0005737">
    <property type="term" value="C:cytoplasm"/>
    <property type="evidence" value="ECO:0007669"/>
    <property type="project" value="UniProtKB-SubCell"/>
</dbReference>
<dbReference type="Pfam" id="PF13606">
    <property type="entry name" value="Ank_3"/>
    <property type="match status" value="1"/>
</dbReference>
<evidence type="ECO:0000256" key="11">
    <source>
        <dbReference type="ARBA" id="ARBA00022833"/>
    </source>
</evidence>
<dbReference type="PANTHER" id="PTHR24202:SF4">
    <property type="entry name" value="E3 UBIQUITIN-PROTEIN LIGASE MIB2-RELATED"/>
    <property type="match status" value="1"/>
</dbReference>
<feature type="compositionally biased region" description="Polar residues" evidence="16">
    <location>
        <begin position="468"/>
        <end position="482"/>
    </location>
</feature>
<dbReference type="PROSITE" id="PS50088">
    <property type="entry name" value="ANK_REPEAT"/>
    <property type="match status" value="4"/>
</dbReference>
<keyword evidence="6" id="KW-0808">Transferase</keyword>
<sequence>MSVSGLRVLRGPDWRGGDTDGGEGHVGTVIELLSNHTVCVLWDMGQESTCSTGHDGKCELQIFDTAPIGVCHHGTTCVECGDTDLYGMLWRCQLCTGCDLCPLCYHDDKHDRRHQFLRIDISGTEGIPVPKRKTSVKNRALGIFPGAKVTRGKDWQWGDQDGGQGSEGEVKGYENVSPDSSRNLVKVHWPNSVANTYRLGFYGYVDVTCVEEEAGPCYYRDHLPVLDTTTSLFSACPWSESAAEASSDLSKGDNCGHEPSEADDRISHTSPAQASNTADNSFEKVTERAALSTHWRKEDSGIVVDRDTDHGEASTDSAGKGRLSQQCVLSPSTIEEKRDEKAVGDCERDTPVGSDQVTSSSKTGETTDASETQTVVAGATSSSETGETTDTSETQTCVAGAPSSSETGETTDTSETQTCVAGAPSSSETGETTDTSETQTCVAGATSSSETGETTDTSETQTCVAGAPSSSETGETTDTLKIQTFVAGAPSSSETGETTDTSETQTCVAGATSSSATGETTDTSETQTCVAGATSSSATGETTDTSETQTCVAGATSNSATGETKDTLKIQTFVAGDKVAIKVTDNILMQLQENCWGHTEEMKTAMGETGEVVSVAVSGAVTVRFTSCALTFHPQALTKVLTLKAGSTVRIREKEEEVKILNARVGWRGDMHATLGKAGRVLNIDSDGDVLVSFGHHHFLFAPACCVPVPHTKPDSLSIESGGKLPQIPVVKTSNGEAKTPARDEVTETVKAGKNRELYHSLREAMKADSRPNITHTRGGLLSLLGAIQSHDHVTVRQKIMADRSLLEGEHHPDLTPLIFACVLGKKSRRVVDTLLELGADVNHGMPPCKTPLYSCLQGQSEDLVVVLLEAGADAFAVDEQCHTYMHYAAAFGLVRAIRAFAAYGVDVNVKDDYGDTALHVAIEKFKVESVAALVQLDNIDLHLTNKRDFSALHLACLRGNPYALQCILERDTSEVNDLHHGQNTALHTAATNDHDECIRLLVLLGGADVNVRDMAGANYTPLHLACIEAKFKAAEALMEMGADLNVQESKGDTPLHFTMGGKQERDIASEAGRQECQLRVAIACMLISNGAYVDIENRKGRNPLSYGVTPVQEEVRRFVEQNEALVKLKGPGGGVIGAVDNLQSLAVSLPFSASLLAGKGEGKLKEALKGVGLPCGLCGASKSDVTLLPCQHKCVCSTCSDKVTLCPLCDEEVKEKVAT</sequence>
<dbReference type="PROSITE" id="PS50297">
    <property type="entry name" value="ANK_REP_REGION"/>
    <property type="match status" value="3"/>
</dbReference>
<dbReference type="Pfam" id="PF06701">
    <property type="entry name" value="MIB_HERC2"/>
    <property type="match status" value="2"/>
</dbReference>
<feature type="domain" description="MIB/HERC2" evidence="19">
    <location>
        <begin position="135"/>
        <end position="213"/>
    </location>
</feature>
<keyword evidence="7" id="KW-0479">Metal-binding</keyword>
<dbReference type="InterPro" id="IPR002110">
    <property type="entry name" value="Ankyrin_rpt"/>
</dbReference>
<feature type="compositionally biased region" description="Polar residues" evidence="16">
    <location>
        <begin position="323"/>
        <end position="333"/>
    </location>
</feature>
<feature type="compositionally biased region" description="Basic and acidic residues" evidence="16">
    <location>
        <begin position="334"/>
        <end position="350"/>
    </location>
</feature>
<dbReference type="SMART" id="SM00248">
    <property type="entry name" value="ANK"/>
    <property type="match status" value="8"/>
</dbReference>
<dbReference type="InterPro" id="IPR001841">
    <property type="entry name" value="Znf_RING"/>
</dbReference>
<evidence type="ECO:0000256" key="12">
    <source>
        <dbReference type="ARBA" id="ARBA00022976"/>
    </source>
</evidence>
<evidence type="ECO:0000256" key="4">
    <source>
        <dbReference type="ARBA" id="ARBA00012483"/>
    </source>
</evidence>
<keyword evidence="11" id="KW-0862">Zinc</keyword>
<evidence type="ECO:0000256" key="2">
    <source>
        <dbReference type="ARBA" id="ARBA00004496"/>
    </source>
</evidence>
<protein>
    <recommendedName>
        <fullName evidence="4">RING-type E3 ubiquitin transferase</fullName>
        <ecNumber evidence="4">2.3.2.27</ecNumber>
    </recommendedName>
</protein>
<feature type="compositionally biased region" description="Polar residues" evidence="16">
    <location>
        <begin position="268"/>
        <end position="280"/>
    </location>
</feature>
<evidence type="ECO:0000259" key="19">
    <source>
        <dbReference type="PROSITE" id="PS51416"/>
    </source>
</evidence>
<evidence type="ECO:0000256" key="8">
    <source>
        <dbReference type="ARBA" id="ARBA00022737"/>
    </source>
</evidence>
<dbReference type="Pfam" id="PF13920">
    <property type="entry name" value="zf-C3HC4_3"/>
    <property type="match status" value="1"/>
</dbReference>
<dbReference type="Proteomes" id="UP001374579">
    <property type="component" value="Unassembled WGS sequence"/>
</dbReference>
<organism evidence="20 21">
    <name type="scientific">Littorina saxatilis</name>
    <dbReference type="NCBI Taxonomy" id="31220"/>
    <lineage>
        <taxon>Eukaryota</taxon>
        <taxon>Metazoa</taxon>
        <taxon>Spiralia</taxon>
        <taxon>Lophotrochozoa</taxon>
        <taxon>Mollusca</taxon>
        <taxon>Gastropoda</taxon>
        <taxon>Caenogastropoda</taxon>
        <taxon>Littorinimorpha</taxon>
        <taxon>Littorinoidea</taxon>
        <taxon>Littorinidae</taxon>
        <taxon>Littorina</taxon>
    </lineage>
</organism>
<evidence type="ECO:0000256" key="3">
    <source>
        <dbReference type="ARBA" id="ARBA00004906"/>
    </source>
</evidence>
<evidence type="ECO:0000256" key="14">
    <source>
        <dbReference type="PROSITE-ProRule" id="PRU00023"/>
    </source>
</evidence>
<dbReference type="GO" id="GO:0008270">
    <property type="term" value="F:zinc ion binding"/>
    <property type="evidence" value="ECO:0007669"/>
    <property type="project" value="UniProtKB-KW"/>
</dbReference>
<evidence type="ECO:0000256" key="16">
    <source>
        <dbReference type="SAM" id="MobiDB-lite"/>
    </source>
</evidence>
<feature type="compositionally biased region" description="Low complexity" evidence="16">
    <location>
        <begin position="403"/>
        <end position="418"/>
    </location>
</feature>
<feature type="compositionally biased region" description="Low complexity" evidence="16">
    <location>
        <begin position="425"/>
        <end position="462"/>
    </location>
</feature>
<feature type="compositionally biased region" description="Basic and acidic residues" evidence="16">
    <location>
        <begin position="301"/>
        <end position="313"/>
    </location>
</feature>
<keyword evidence="13 14" id="KW-0040">ANK repeat</keyword>
<comment type="catalytic activity">
    <reaction evidence="1">
        <text>S-ubiquitinyl-[E2 ubiquitin-conjugating enzyme]-L-cysteine + [acceptor protein]-L-lysine = [E2 ubiquitin-conjugating enzyme]-L-cysteine + N(6)-ubiquitinyl-[acceptor protein]-L-lysine.</text>
        <dbReference type="EC" id="2.3.2.27"/>
    </reaction>
</comment>
<evidence type="ECO:0000256" key="9">
    <source>
        <dbReference type="ARBA" id="ARBA00022771"/>
    </source>
</evidence>
<evidence type="ECO:0000313" key="20">
    <source>
        <dbReference type="EMBL" id="KAK7093325.1"/>
    </source>
</evidence>
<dbReference type="GO" id="GO:0061630">
    <property type="term" value="F:ubiquitin protein ligase activity"/>
    <property type="evidence" value="ECO:0007669"/>
    <property type="project" value="UniProtKB-EC"/>
</dbReference>
<dbReference type="EC" id="2.3.2.27" evidence="4"/>
<dbReference type="InterPro" id="IPR010606">
    <property type="entry name" value="Mib_Herc2"/>
</dbReference>
<reference evidence="20 21" key="1">
    <citation type="submission" date="2024-02" db="EMBL/GenBank/DDBJ databases">
        <title>Chromosome-scale genome assembly of the rough periwinkle Littorina saxatilis.</title>
        <authorList>
            <person name="De Jode A."/>
            <person name="Faria R."/>
            <person name="Formenti G."/>
            <person name="Sims Y."/>
            <person name="Smith T.P."/>
            <person name="Tracey A."/>
            <person name="Wood J.M.D."/>
            <person name="Zagrodzka Z.B."/>
            <person name="Johannesson K."/>
            <person name="Butlin R.K."/>
            <person name="Leder E.H."/>
        </authorList>
    </citation>
    <scope>NUCLEOTIDE SEQUENCE [LARGE SCALE GENOMIC DNA]</scope>
    <source>
        <strain evidence="20">Snail1</strain>
        <tissue evidence="20">Muscle</tissue>
    </source>
</reference>
<feature type="compositionally biased region" description="Low complexity" evidence="16">
    <location>
        <begin position="491"/>
        <end position="547"/>
    </location>
</feature>
<keyword evidence="8" id="KW-0677">Repeat</keyword>
<keyword evidence="9 15" id="KW-0863">Zinc-finger</keyword>
<feature type="repeat" description="ANK" evidence="14">
    <location>
        <begin position="881"/>
        <end position="913"/>
    </location>
</feature>
<dbReference type="PROSITE" id="PS51416">
    <property type="entry name" value="MIB_HERC2"/>
    <property type="match status" value="2"/>
</dbReference>
<evidence type="ECO:0000256" key="15">
    <source>
        <dbReference type="PROSITE-ProRule" id="PRU00228"/>
    </source>
</evidence>
<dbReference type="PROSITE" id="PS50135">
    <property type="entry name" value="ZF_ZZ_2"/>
    <property type="match status" value="1"/>
</dbReference>
<dbReference type="EMBL" id="JBAMIC010000019">
    <property type="protein sequence ID" value="KAK7093325.1"/>
    <property type="molecule type" value="Genomic_DNA"/>
</dbReference>
<dbReference type="SUPFAM" id="SSF57850">
    <property type="entry name" value="RING/U-box"/>
    <property type="match status" value="1"/>
</dbReference>
<evidence type="ECO:0000256" key="6">
    <source>
        <dbReference type="ARBA" id="ARBA00022679"/>
    </source>
</evidence>
<evidence type="ECO:0000256" key="5">
    <source>
        <dbReference type="ARBA" id="ARBA00022490"/>
    </source>
</evidence>
<dbReference type="Pfam" id="PF13637">
    <property type="entry name" value="Ank_4"/>
    <property type="match status" value="1"/>
</dbReference>
<gene>
    <name evidence="20" type="ORF">V1264_007101</name>
</gene>
<evidence type="ECO:0000256" key="1">
    <source>
        <dbReference type="ARBA" id="ARBA00000900"/>
    </source>
</evidence>
<feature type="compositionally biased region" description="Low complexity" evidence="16">
    <location>
        <begin position="380"/>
        <end position="396"/>
    </location>
</feature>
<feature type="repeat" description="ANK" evidence="14">
    <location>
        <begin position="982"/>
        <end position="1015"/>
    </location>
</feature>
<dbReference type="Gene3D" id="1.25.40.20">
    <property type="entry name" value="Ankyrin repeat-containing domain"/>
    <property type="match status" value="2"/>
</dbReference>
<feature type="region of interest" description="Disordered" evidence="16">
    <location>
        <begin position="152"/>
        <end position="179"/>
    </location>
</feature>
<evidence type="ECO:0000256" key="13">
    <source>
        <dbReference type="ARBA" id="ARBA00023043"/>
    </source>
</evidence>
<dbReference type="InterPro" id="IPR040847">
    <property type="entry name" value="SH3_15"/>
</dbReference>
<dbReference type="InterPro" id="IPR013083">
    <property type="entry name" value="Znf_RING/FYVE/PHD"/>
</dbReference>
<evidence type="ECO:0000259" key="17">
    <source>
        <dbReference type="PROSITE" id="PS50089"/>
    </source>
</evidence>
<dbReference type="Gene3D" id="3.30.60.90">
    <property type="match status" value="1"/>
</dbReference>
<keyword evidence="21" id="KW-1185">Reference proteome</keyword>
<dbReference type="SUPFAM" id="SSF48403">
    <property type="entry name" value="Ankyrin repeat"/>
    <property type="match status" value="1"/>
</dbReference>
<feature type="region of interest" description="Disordered" evidence="16">
    <location>
        <begin position="246"/>
        <end position="283"/>
    </location>
</feature>
<dbReference type="InterPro" id="IPR036770">
    <property type="entry name" value="Ankyrin_rpt-contain_sf"/>
</dbReference>
<dbReference type="PANTHER" id="PTHR24202">
    <property type="entry name" value="E3 UBIQUITIN-PROTEIN LIGASE MIB2"/>
    <property type="match status" value="1"/>
</dbReference>
<dbReference type="SUPFAM" id="SSF159034">
    <property type="entry name" value="Mib/herc2 domain-like"/>
    <property type="match status" value="2"/>
</dbReference>
<dbReference type="PROSITE" id="PS50089">
    <property type="entry name" value="ZF_RING_2"/>
    <property type="match status" value="1"/>
</dbReference>
<keyword evidence="12" id="KW-0914">Notch signaling pathway</keyword>
<proteinExistence type="predicted"/>
<keyword evidence="10" id="KW-0833">Ubl conjugation pathway</keyword>
<feature type="compositionally biased region" description="Basic and acidic residues" evidence="16">
    <location>
        <begin position="250"/>
        <end position="267"/>
    </location>
</feature>
<dbReference type="InterPro" id="IPR043145">
    <property type="entry name" value="Znf_ZZ_sf"/>
</dbReference>
<comment type="subcellular location">
    <subcellularLocation>
        <location evidence="2">Cytoplasm</location>
    </subcellularLocation>
</comment>
<feature type="region of interest" description="Disordered" evidence="16">
    <location>
        <begin position="301"/>
        <end position="547"/>
    </location>
</feature>
<keyword evidence="5" id="KW-0963">Cytoplasm</keyword>
<feature type="domain" description="MIB/HERC2" evidence="19">
    <location>
        <begin position="1"/>
        <end position="66"/>
    </location>
</feature>
<feature type="domain" description="RING-type" evidence="17">
    <location>
        <begin position="1176"/>
        <end position="1211"/>
    </location>
</feature>
<dbReference type="Pfam" id="PF18346">
    <property type="entry name" value="SH3_15"/>
    <property type="match status" value="2"/>
</dbReference>
<evidence type="ECO:0000313" key="21">
    <source>
        <dbReference type="Proteomes" id="UP001374579"/>
    </source>
</evidence>
<dbReference type="Pfam" id="PF12796">
    <property type="entry name" value="Ank_2"/>
    <property type="match status" value="1"/>
</dbReference>
<evidence type="ECO:0000259" key="18">
    <source>
        <dbReference type="PROSITE" id="PS50135"/>
    </source>
</evidence>
<comment type="caution">
    <text evidence="20">The sequence shown here is derived from an EMBL/GenBank/DDBJ whole genome shotgun (WGS) entry which is preliminary data.</text>
</comment>
<accession>A0AAN9AVH4</accession>
<evidence type="ECO:0000256" key="10">
    <source>
        <dbReference type="ARBA" id="ARBA00022786"/>
    </source>
</evidence>
<feature type="repeat" description="ANK" evidence="14">
    <location>
        <begin position="1018"/>
        <end position="1050"/>
    </location>
</feature>
<dbReference type="AlphaFoldDB" id="A0AAN9AVH4"/>
<dbReference type="InterPro" id="IPR037252">
    <property type="entry name" value="Mib_Herc2_sf"/>
</dbReference>
<name>A0AAN9AVH4_9CAEN</name>
<dbReference type="InterPro" id="IPR000433">
    <property type="entry name" value="Znf_ZZ"/>
</dbReference>
<dbReference type="Gene3D" id="3.30.40.10">
    <property type="entry name" value="Zinc/RING finger domain, C3HC4 (zinc finger)"/>
    <property type="match status" value="1"/>
</dbReference>
<feature type="compositionally biased region" description="Polar residues" evidence="16">
    <location>
        <begin position="353"/>
        <end position="375"/>
    </location>
</feature>
<feature type="repeat" description="ANK" evidence="14">
    <location>
        <begin position="813"/>
        <end position="843"/>
    </location>
</feature>
<comment type="pathway">
    <text evidence="3">Protein modification; protein ubiquitination.</text>
</comment>
<dbReference type="GO" id="GO:0016567">
    <property type="term" value="P:protein ubiquitination"/>
    <property type="evidence" value="ECO:0007669"/>
    <property type="project" value="InterPro"/>
</dbReference>
<feature type="domain" description="ZZ-type" evidence="18">
    <location>
        <begin position="72"/>
        <end position="124"/>
    </location>
</feature>
<dbReference type="GO" id="GO:0007219">
    <property type="term" value="P:Notch signaling pathway"/>
    <property type="evidence" value="ECO:0007669"/>
    <property type="project" value="UniProtKB-KW"/>
</dbReference>